<comment type="caution">
    <text evidence="2">The sequence shown here is derived from an EMBL/GenBank/DDBJ whole genome shotgun (WGS) entry which is preliminary data.</text>
</comment>
<accession>A0AAW2C195</accession>
<evidence type="ECO:0000313" key="3">
    <source>
        <dbReference type="Proteomes" id="UP001459277"/>
    </source>
</evidence>
<evidence type="ECO:0000259" key="1">
    <source>
        <dbReference type="Pfam" id="PF04195"/>
    </source>
</evidence>
<dbReference type="Pfam" id="PF04195">
    <property type="entry name" value="Transposase_28"/>
    <property type="match status" value="1"/>
</dbReference>
<sequence>MVSSFKIWVACPSISFLFARLGGSLGVFPYLGNFVYEGSSLSAVLADLGPVLHQSLDWFEGLEKGQKVMSEVRSSELKTGLSSNDGPVEAGDDTIVSSVREVRAFHALDEVCGLDGDTLARFRDRFQFSDRVRIRLPREEDRACHFLLGEVCFYEAAFQCGLRFPIHPFLMELLDSFGIAPTQLMPNSWRIVISYKRLPKLKSRYKEHVEKAIEYAKSIEDFDDLVDLQTLAFYCLGPDPSGFVLHNLDIEEKKRMTTKFNQSIYAQIRVKKNEPLSNLRAKTVRVTEKGSPVVATTPLTPGTESVRMASADISIKEITLRSKRQRVGDKQKEKVDSGPSSVWDDVGIALSRA</sequence>
<dbReference type="InterPro" id="IPR007321">
    <property type="entry name" value="Transposase_28"/>
</dbReference>
<gene>
    <name evidence="2" type="ORF">SO802_026941</name>
</gene>
<feature type="domain" description="Transposase (putative) gypsy type" evidence="1">
    <location>
        <begin position="151"/>
        <end position="193"/>
    </location>
</feature>
<dbReference type="EMBL" id="JAZDWU010000009">
    <property type="protein sequence ID" value="KAK9991956.1"/>
    <property type="molecule type" value="Genomic_DNA"/>
</dbReference>
<name>A0AAW2C195_9ROSI</name>
<protein>
    <recommendedName>
        <fullName evidence="1">Transposase (putative) gypsy type domain-containing protein</fullName>
    </recommendedName>
</protein>
<organism evidence="2 3">
    <name type="scientific">Lithocarpus litseifolius</name>
    <dbReference type="NCBI Taxonomy" id="425828"/>
    <lineage>
        <taxon>Eukaryota</taxon>
        <taxon>Viridiplantae</taxon>
        <taxon>Streptophyta</taxon>
        <taxon>Embryophyta</taxon>
        <taxon>Tracheophyta</taxon>
        <taxon>Spermatophyta</taxon>
        <taxon>Magnoliopsida</taxon>
        <taxon>eudicotyledons</taxon>
        <taxon>Gunneridae</taxon>
        <taxon>Pentapetalae</taxon>
        <taxon>rosids</taxon>
        <taxon>fabids</taxon>
        <taxon>Fagales</taxon>
        <taxon>Fagaceae</taxon>
        <taxon>Lithocarpus</taxon>
    </lineage>
</organism>
<keyword evidence="3" id="KW-1185">Reference proteome</keyword>
<proteinExistence type="predicted"/>
<dbReference type="Proteomes" id="UP001459277">
    <property type="component" value="Unassembled WGS sequence"/>
</dbReference>
<evidence type="ECO:0000313" key="2">
    <source>
        <dbReference type="EMBL" id="KAK9991956.1"/>
    </source>
</evidence>
<reference evidence="2 3" key="1">
    <citation type="submission" date="2024-01" db="EMBL/GenBank/DDBJ databases">
        <title>A telomere-to-telomere, gap-free genome of sweet tea (Lithocarpus litseifolius).</title>
        <authorList>
            <person name="Zhou J."/>
        </authorList>
    </citation>
    <scope>NUCLEOTIDE SEQUENCE [LARGE SCALE GENOMIC DNA]</scope>
    <source>
        <strain evidence="2">Zhou-2022a</strain>
        <tissue evidence="2">Leaf</tissue>
    </source>
</reference>
<dbReference type="AlphaFoldDB" id="A0AAW2C195"/>